<dbReference type="EMBL" id="BPVZ01000003">
    <property type="protein sequence ID" value="GKU89573.1"/>
    <property type="molecule type" value="Genomic_DNA"/>
</dbReference>
<gene>
    <name evidence="1" type="ORF">SLEP1_g3697</name>
</gene>
<accession>A0AAV5HLB5</accession>
<evidence type="ECO:0000313" key="2">
    <source>
        <dbReference type="Proteomes" id="UP001054252"/>
    </source>
</evidence>
<keyword evidence="2" id="KW-1185">Reference proteome</keyword>
<organism evidence="1 2">
    <name type="scientific">Rubroshorea leprosula</name>
    <dbReference type="NCBI Taxonomy" id="152421"/>
    <lineage>
        <taxon>Eukaryota</taxon>
        <taxon>Viridiplantae</taxon>
        <taxon>Streptophyta</taxon>
        <taxon>Embryophyta</taxon>
        <taxon>Tracheophyta</taxon>
        <taxon>Spermatophyta</taxon>
        <taxon>Magnoliopsida</taxon>
        <taxon>eudicotyledons</taxon>
        <taxon>Gunneridae</taxon>
        <taxon>Pentapetalae</taxon>
        <taxon>rosids</taxon>
        <taxon>malvids</taxon>
        <taxon>Malvales</taxon>
        <taxon>Dipterocarpaceae</taxon>
        <taxon>Rubroshorea</taxon>
    </lineage>
</organism>
<dbReference type="AlphaFoldDB" id="A0AAV5HLB5"/>
<reference evidence="1 2" key="1">
    <citation type="journal article" date="2021" name="Commun. Biol.">
        <title>The genome of Shorea leprosula (Dipterocarpaceae) highlights the ecological relevance of drought in aseasonal tropical rainforests.</title>
        <authorList>
            <person name="Ng K.K.S."/>
            <person name="Kobayashi M.J."/>
            <person name="Fawcett J.A."/>
            <person name="Hatakeyama M."/>
            <person name="Paape T."/>
            <person name="Ng C.H."/>
            <person name="Ang C.C."/>
            <person name="Tnah L.H."/>
            <person name="Lee C.T."/>
            <person name="Nishiyama T."/>
            <person name="Sese J."/>
            <person name="O'Brien M.J."/>
            <person name="Copetti D."/>
            <person name="Mohd Noor M.I."/>
            <person name="Ong R.C."/>
            <person name="Putra M."/>
            <person name="Sireger I.Z."/>
            <person name="Indrioko S."/>
            <person name="Kosugi Y."/>
            <person name="Izuno A."/>
            <person name="Isagi Y."/>
            <person name="Lee S.L."/>
            <person name="Shimizu K.K."/>
        </authorList>
    </citation>
    <scope>NUCLEOTIDE SEQUENCE [LARGE SCALE GENOMIC DNA]</scope>
    <source>
        <strain evidence="1">214</strain>
    </source>
</reference>
<dbReference type="Proteomes" id="UP001054252">
    <property type="component" value="Unassembled WGS sequence"/>
</dbReference>
<protein>
    <submittedName>
        <fullName evidence="1">Uncharacterized protein</fullName>
    </submittedName>
</protein>
<name>A0AAV5HLB5_9ROSI</name>
<comment type="caution">
    <text evidence="1">The sequence shown here is derived from an EMBL/GenBank/DDBJ whole genome shotgun (WGS) entry which is preliminary data.</text>
</comment>
<proteinExistence type="predicted"/>
<evidence type="ECO:0000313" key="1">
    <source>
        <dbReference type="EMBL" id="GKU89573.1"/>
    </source>
</evidence>
<sequence>MLAHVNMYANRIGSFCTPANEIIHRLLLTPASGSLLDTSNDS</sequence>